<dbReference type="STRING" id="27342.A0A0H2S027"/>
<dbReference type="AlphaFoldDB" id="A0A0H2S027"/>
<proteinExistence type="predicted"/>
<dbReference type="InParanoid" id="A0A0H2S027"/>
<dbReference type="InterPro" id="IPR029063">
    <property type="entry name" value="SAM-dependent_MTases_sf"/>
</dbReference>
<evidence type="ECO:0000259" key="1">
    <source>
        <dbReference type="Pfam" id="PF13649"/>
    </source>
</evidence>
<dbReference type="FunCoup" id="A0A0H2S027">
    <property type="interactions" value="3"/>
</dbReference>
<dbReference type="InterPro" id="IPR041698">
    <property type="entry name" value="Methyltransf_25"/>
</dbReference>
<dbReference type="SUPFAM" id="SSF53335">
    <property type="entry name" value="S-adenosyl-L-methionine-dependent methyltransferases"/>
    <property type="match status" value="1"/>
</dbReference>
<dbReference type="Pfam" id="PF13649">
    <property type="entry name" value="Methyltransf_25"/>
    <property type="match status" value="1"/>
</dbReference>
<feature type="domain" description="Methyltransferase" evidence="1">
    <location>
        <begin position="50"/>
        <end position="142"/>
    </location>
</feature>
<organism evidence="2 3">
    <name type="scientific">Schizopora paradoxa</name>
    <dbReference type="NCBI Taxonomy" id="27342"/>
    <lineage>
        <taxon>Eukaryota</taxon>
        <taxon>Fungi</taxon>
        <taxon>Dikarya</taxon>
        <taxon>Basidiomycota</taxon>
        <taxon>Agaricomycotina</taxon>
        <taxon>Agaricomycetes</taxon>
        <taxon>Hymenochaetales</taxon>
        <taxon>Schizoporaceae</taxon>
        <taxon>Schizopora</taxon>
    </lineage>
</organism>
<dbReference type="OrthoDB" id="184880at2759"/>
<keyword evidence="2" id="KW-0808">Transferase</keyword>
<dbReference type="GO" id="GO:0032259">
    <property type="term" value="P:methylation"/>
    <property type="evidence" value="ECO:0007669"/>
    <property type="project" value="UniProtKB-KW"/>
</dbReference>
<evidence type="ECO:0000313" key="3">
    <source>
        <dbReference type="Proteomes" id="UP000053477"/>
    </source>
</evidence>
<dbReference type="CDD" id="cd02440">
    <property type="entry name" value="AdoMet_MTases"/>
    <property type="match status" value="1"/>
</dbReference>
<dbReference type="Gene3D" id="3.40.50.150">
    <property type="entry name" value="Vaccinia Virus protein VP39"/>
    <property type="match status" value="1"/>
</dbReference>
<keyword evidence="2" id="KW-0489">Methyltransferase</keyword>
<gene>
    <name evidence="2" type="ORF">SCHPADRAFT_900437</name>
</gene>
<evidence type="ECO:0000313" key="2">
    <source>
        <dbReference type="EMBL" id="KLO17695.1"/>
    </source>
</evidence>
<keyword evidence="3" id="KW-1185">Reference proteome</keyword>
<dbReference type="PANTHER" id="PTHR43591:SF24">
    <property type="entry name" value="2-METHOXY-6-POLYPRENYL-1,4-BENZOQUINOL METHYLASE, MITOCHONDRIAL"/>
    <property type="match status" value="1"/>
</dbReference>
<dbReference type="Proteomes" id="UP000053477">
    <property type="component" value="Unassembled WGS sequence"/>
</dbReference>
<accession>A0A0H2S027</accession>
<dbReference type="EMBL" id="KQ085902">
    <property type="protein sequence ID" value="KLO17695.1"/>
    <property type="molecule type" value="Genomic_DNA"/>
</dbReference>
<protein>
    <submittedName>
        <fullName evidence="2">S-adenosyl-L-methionine-dependent methyltransferase</fullName>
    </submittedName>
</protein>
<dbReference type="GO" id="GO:0008168">
    <property type="term" value="F:methyltransferase activity"/>
    <property type="evidence" value="ECO:0007669"/>
    <property type="project" value="UniProtKB-KW"/>
</dbReference>
<sequence length="274" mass="30295">MAPSNDVYLLPRDKKEQERLNIQHAFLIKLVYDERYIFDESIHLGEGSKILDAGAGSGAWTLGVAKEVPESVQIYGSDVSSANFPTTTPPNVTMTIASTVSLPEEWKNYFDLVHQRLLLAALRREQWPVVLSEMYRVLKPGGAVQLVEFDLSPKSKGPAMQELLKVLKGAYAETNLVLDVATKLGPLLESAGFVDVQVEKRHMPMGKKWGEFGKQGTVIMKGAFQNYAGALATAGVIRSVEEYLDLMDQVEKEWDEHGVQYVAVVATARKPASN</sequence>
<reference evidence="2 3" key="1">
    <citation type="submission" date="2015-04" db="EMBL/GenBank/DDBJ databases">
        <title>Complete genome sequence of Schizopora paradoxa KUC8140, a cosmopolitan wood degrader in East Asia.</title>
        <authorList>
            <consortium name="DOE Joint Genome Institute"/>
            <person name="Min B."/>
            <person name="Park H."/>
            <person name="Jang Y."/>
            <person name="Kim J.-J."/>
            <person name="Kim K.H."/>
            <person name="Pangilinan J."/>
            <person name="Lipzen A."/>
            <person name="Riley R."/>
            <person name="Grigoriev I.V."/>
            <person name="Spatafora J.W."/>
            <person name="Choi I.-G."/>
        </authorList>
    </citation>
    <scope>NUCLEOTIDE SEQUENCE [LARGE SCALE GENOMIC DNA]</scope>
    <source>
        <strain evidence="2 3">KUC8140</strain>
    </source>
</reference>
<name>A0A0H2S027_9AGAM</name>
<dbReference type="PANTHER" id="PTHR43591">
    <property type="entry name" value="METHYLTRANSFERASE"/>
    <property type="match status" value="1"/>
</dbReference>